<evidence type="ECO:0000256" key="1">
    <source>
        <dbReference type="ARBA" id="ARBA00023012"/>
    </source>
</evidence>
<dbReference type="Pfam" id="PF01627">
    <property type="entry name" value="Hpt"/>
    <property type="match status" value="1"/>
</dbReference>
<evidence type="ECO:0000313" key="4">
    <source>
        <dbReference type="Proteomes" id="UP000628854"/>
    </source>
</evidence>
<evidence type="ECO:0000313" key="3">
    <source>
        <dbReference type="EMBL" id="GGB62030.1"/>
    </source>
</evidence>
<dbReference type="EMBL" id="BMKF01000001">
    <property type="protein sequence ID" value="GGB62030.1"/>
    <property type="molecule type" value="Genomic_DNA"/>
</dbReference>
<protein>
    <recommendedName>
        <fullName evidence="2">HPt domain-containing protein</fullName>
    </recommendedName>
</protein>
<sequence>MHAQAEIDLDHLLSMTGGDADLAEEVIDIFREQAAIWSRLLDPRADASQWADAAHTLKGAALSIGADDLAEACRKAETAGRDLPPSVAGAALLLNEVKDQIAMTLEACGRATHALSRPGLRASKASNS</sequence>
<organism evidence="3 4">
    <name type="scientific">Henriciella pelagia</name>
    <dbReference type="NCBI Taxonomy" id="1977912"/>
    <lineage>
        <taxon>Bacteria</taxon>
        <taxon>Pseudomonadati</taxon>
        <taxon>Pseudomonadota</taxon>
        <taxon>Alphaproteobacteria</taxon>
        <taxon>Hyphomonadales</taxon>
        <taxon>Hyphomonadaceae</taxon>
        <taxon>Henriciella</taxon>
    </lineage>
</organism>
<comment type="caution">
    <text evidence="3">The sequence shown here is derived from an EMBL/GenBank/DDBJ whole genome shotgun (WGS) entry which is preliminary data.</text>
</comment>
<gene>
    <name evidence="3" type="ORF">GCM10011503_08350</name>
</gene>
<feature type="domain" description="HPt" evidence="2">
    <location>
        <begin position="33"/>
        <end position="97"/>
    </location>
</feature>
<dbReference type="InterPro" id="IPR008207">
    <property type="entry name" value="Sig_transdc_His_kin_Hpt_dom"/>
</dbReference>
<evidence type="ECO:0000259" key="2">
    <source>
        <dbReference type="Pfam" id="PF01627"/>
    </source>
</evidence>
<reference evidence="4" key="1">
    <citation type="journal article" date="2019" name="Int. J. Syst. Evol. Microbiol.">
        <title>The Global Catalogue of Microorganisms (GCM) 10K type strain sequencing project: providing services to taxonomists for standard genome sequencing and annotation.</title>
        <authorList>
            <consortium name="The Broad Institute Genomics Platform"/>
            <consortium name="The Broad Institute Genome Sequencing Center for Infectious Disease"/>
            <person name="Wu L."/>
            <person name="Ma J."/>
        </authorList>
    </citation>
    <scope>NUCLEOTIDE SEQUENCE [LARGE SCALE GENOMIC DNA]</scope>
    <source>
        <strain evidence="4">CGMCC 1.15928</strain>
    </source>
</reference>
<dbReference type="Gene3D" id="1.20.120.160">
    <property type="entry name" value="HPT domain"/>
    <property type="match status" value="1"/>
</dbReference>
<dbReference type="InterPro" id="IPR036641">
    <property type="entry name" value="HPT_dom_sf"/>
</dbReference>
<name>A0ABQ1JAZ4_9PROT</name>
<dbReference type="SUPFAM" id="SSF47226">
    <property type="entry name" value="Histidine-containing phosphotransfer domain, HPT domain"/>
    <property type="match status" value="1"/>
</dbReference>
<keyword evidence="4" id="KW-1185">Reference proteome</keyword>
<keyword evidence="1" id="KW-0902">Two-component regulatory system</keyword>
<accession>A0ABQ1JAZ4</accession>
<dbReference type="Proteomes" id="UP000628854">
    <property type="component" value="Unassembled WGS sequence"/>
</dbReference>
<proteinExistence type="predicted"/>